<dbReference type="PROSITE" id="PS51900">
    <property type="entry name" value="CB"/>
    <property type="match status" value="1"/>
</dbReference>
<dbReference type="Gene3D" id="1.10.150.130">
    <property type="match status" value="1"/>
</dbReference>
<evidence type="ECO:0000256" key="1">
    <source>
        <dbReference type="ARBA" id="ARBA00008857"/>
    </source>
</evidence>
<evidence type="ECO:0000313" key="9">
    <source>
        <dbReference type="Proteomes" id="UP000219914"/>
    </source>
</evidence>
<evidence type="ECO:0000256" key="3">
    <source>
        <dbReference type="ARBA" id="ARBA00023125"/>
    </source>
</evidence>
<dbReference type="Pfam" id="PF22022">
    <property type="entry name" value="Phage_int_M"/>
    <property type="match status" value="1"/>
</dbReference>
<evidence type="ECO:0000313" key="8">
    <source>
        <dbReference type="EMBL" id="PDT24862.1"/>
    </source>
</evidence>
<evidence type="ECO:0000259" key="7">
    <source>
        <dbReference type="PROSITE" id="PS51900"/>
    </source>
</evidence>
<organism evidence="8 9">
    <name type="scientific">Rhizobium hidalgonense</name>
    <dbReference type="NCBI Taxonomy" id="1538159"/>
    <lineage>
        <taxon>Bacteria</taxon>
        <taxon>Pseudomonadati</taxon>
        <taxon>Pseudomonadota</taxon>
        <taxon>Alphaproteobacteria</taxon>
        <taxon>Hyphomicrobiales</taxon>
        <taxon>Rhizobiaceae</taxon>
        <taxon>Rhizobium/Agrobacterium group</taxon>
        <taxon>Rhizobium</taxon>
    </lineage>
</organism>
<dbReference type="Pfam" id="PF00589">
    <property type="entry name" value="Phage_integrase"/>
    <property type="match status" value="1"/>
</dbReference>
<dbReference type="InterPro" id="IPR011010">
    <property type="entry name" value="DNA_brk_join_enz"/>
</dbReference>
<feature type="domain" description="Core-binding (CB)" evidence="7">
    <location>
        <begin position="64"/>
        <end position="144"/>
    </location>
</feature>
<dbReference type="InterPro" id="IPR010998">
    <property type="entry name" value="Integrase_recombinase_N"/>
</dbReference>
<evidence type="ECO:0000256" key="5">
    <source>
        <dbReference type="PROSITE-ProRule" id="PRU01248"/>
    </source>
</evidence>
<dbReference type="InterPro" id="IPR050090">
    <property type="entry name" value="Tyrosine_recombinase_XerCD"/>
</dbReference>
<sequence>MSVRKRKWKRPDGIEKEAWVVNYTDIKGVRRLKTFTRKKDADEFASKADVEVREGVHIADRDTVTVKKAGELWIATGEGEELERSTINQRKRHLKFHIEPFIGNTLLSKVDARAFQDTLRAEARSPAMVKKVLGSLGSIFADSIERKLAVRNPVRDMRRSRKGKERRAEQRQKGKVIVGEDIPTRDEVKALVGVLSGRWRPLLLTAIFAGLRSSELRGLRWQDVELDRREIRVQQRADEFGEIGRPKSHAGERTIPIPPIVINALRAWKLAYSRPIVGRDEDGAPVREDVKPHHLIFANGAGKVESHANIINRGLVPAMLAAGVTVPTSKKDKDGCVAMAAKYSGLHALRHFYASWLINRPADGGLGLPLKVVQERMGHSSITMTADTYGHLFPRGDDADELAAAENALLG</sequence>
<dbReference type="InterPro" id="IPR053876">
    <property type="entry name" value="Phage_int_M"/>
</dbReference>
<dbReference type="Proteomes" id="UP000219914">
    <property type="component" value="Unassembled WGS sequence"/>
</dbReference>
<dbReference type="PANTHER" id="PTHR30349:SF64">
    <property type="entry name" value="PROPHAGE INTEGRASE INTD-RELATED"/>
    <property type="match status" value="1"/>
</dbReference>
<keyword evidence="9" id="KW-1185">Reference proteome</keyword>
<comment type="similarity">
    <text evidence="1">Belongs to the 'phage' integrase family.</text>
</comment>
<dbReference type="SUPFAM" id="SSF56349">
    <property type="entry name" value="DNA breaking-rejoining enzymes"/>
    <property type="match status" value="1"/>
</dbReference>
<evidence type="ECO:0000259" key="6">
    <source>
        <dbReference type="PROSITE" id="PS51898"/>
    </source>
</evidence>
<dbReference type="RefSeq" id="WP_097533184.1">
    <property type="nucleotide sequence ID" value="NZ_LODW01000070.1"/>
</dbReference>
<dbReference type="InterPro" id="IPR013762">
    <property type="entry name" value="Integrase-like_cat_sf"/>
</dbReference>
<protein>
    <submittedName>
        <fullName evidence="8">Site-specific integrase</fullName>
    </submittedName>
</protein>
<reference evidence="8 9" key="1">
    <citation type="submission" date="2017-09" db="EMBL/GenBank/DDBJ databases">
        <title>Comparative genomics of rhizobia isolated from Phaseolus vulgaris in China.</title>
        <authorList>
            <person name="Tong W."/>
        </authorList>
    </citation>
    <scope>NUCLEOTIDE SEQUENCE [LARGE SCALE GENOMIC DNA]</scope>
    <source>
        <strain evidence="8 9">FH14</strain>
    </source>
</reference>
<keyword evidence="2" id="KW-0229">DNA integration</keyword>
<name>A0ABX4JZ63_9HYPH</name>
<comment type="caution">
    <text evidence="8">The sequence shown here is derived from an EMBL/GenBank/DDBJ whole genome shotgun (WGS) entry which is preliminary data.</text>
</comment>
<dbReference type="InterPro" id="IPR002104">
    <property type="entry name" value="Integrase_catalytic"/>
</dbReference>
<dbReference type="Gene3D" id="1.10.443.10">
    <property type="entry name" value="Intergrase catalytic core"/>
    <property type="match status" value="1"/>
</dbReference>
<evidence type="ECO:0000256" key="2">
    <source>
        <dbReference type="ARBA" id="ARBA00022908"/>
    </source>
</evidence>
<accession>A0ABX4JZ63</accession>
<proteinExistence type="inferred from homology"/>
<dbReference type="CDD" id="cd01189">
    <property type="entry name" value="INT_ICEBs1_C_like"/>
    <property type="match status" value="1"/>
</dbReference>
<feature type="domain" description="Tyr recombinase" evidence="6">
    <location>
        <begin position="178"/>
        <end position="407"/>
    </location>
</feature>
<keyword evidence="4" id="KW-0233">DNA recombination</keyword>
<dbReference type="InterPro" id="IPR044068">
    <property type="entry name" value="CB"/>
</dbReference>
<keyword evidence="3 5" id="KW-0238">DNA-binding</keyword>
<dbReference type="EMBL" id="NWSY01000003">
    <property type="protein sequence ID" value="PDT24862.1"/>
    <property type="molecule type" value="Genomic_DNA"/>
</dbReference>
<dbReference type="PROSITE" id="PS51898">
    <property type="entry name" value="TYR_RECOMBINASE"/>
    <property type="match status" value="1"/>
</dbReference>
<gene>
    <name evidence="8" type="ORF">CO674_05570</name>
</gene>
<dbReference type="PANTHER" id="PTHR30349">
    <property type="entry name" value="PHAGE INTEGRASE-RELATED"/>
    <property type="match status" value="1"/>
</dbReference>
<evidence type="ECO:0000256" key="4">
    <source>
        <dbReference type="ARBA" id="ARBA00023172"/>
    </source>
</evidence>